<protein>
    <submittedName>
        <fullName evidence="2">G_PROTEIN_RECEP_F1_2 domain-containing protein</fullName>
    </submittedName>
</protein>
<accession>A0AC35UF25</accession>
<sequence length="344" mass="39038">MLQFNLLPSTLKNKYSCNGLTQEQWKAQGEPNLALGIGYIALGVFFLTLYVPTLIVLTKKELLKNSCYKLLIYLSLIDCMTLVCNAVITGYLTIYGHVFCSHQMLIYITGIIAMIGWTSACFLCIVLALNRCLDIYNPVWGNFLFKGRRTIMWIITSTIYGLFMAFCTPVLLFTSREQSWAWFFDPFHGTTIIHANIDTNYINWPHTINNAVVVVGLSGLYGLFVLMLFCKFKKSNSSFKLSSFQRSLLIQTTLICSMSLIAALIYVSMNFATVDSFLIILGQLTWIMSHSSGSLTLSFCNKTIRNHIYDDFCPSVLKQYFSRQVQPNSKNLRTGNRTITTRLA</sequence>
<name>A0AC35UF25_9BILA</name>
<proteinExistence type="predicted"/>
<evidence type="ECO:0000313" key="1">
    <source>
        <dbReference type="Proteomes" id="UP000095286"/>
    </source>
</evidence>
<organism evidence="1 2">
    <name type="scientific">Rhabditophanes sp. KR3021</name>
    <dbReference type="NCBI Taxonomy" id="114890"/>
    <lineage>
        <taxon>Eukaryota</taxon>
        <taxon>Metazoa</taxon>
        <taxon>Ecdysozoa</taxon>
        <taxon>Nematoda</taxon>
        <taxon>Chromadorea</taxon>
        <taxon>Rhabditida</taxon>
        <taxon>Tylenchina</taxon>
        <taxon>Panagrolaimomorpha</taxon>
        <taxon>Strongyloidoidea</taxon>
        <taxon>Alloionematidae</taxon>
        <taxon>Rhabditophanes</taxon>
    </lineage>
</organism>
<dbReference type="WBParaSite" id="RSKR_0001063750.1">
    <property type="protein sequence ID" value="RSKR_0001063750.1"/>
    <property type="gene ID" value="RSKR_0001063750"/>
</dbReference>
<dbReference type="Proteomes" id="UP000095286">
    <property type="component" value="Unplaced"/>
</dbReference>
<evidence type="ECO:0000313" key="2">
    <source>
        <dbReference type="WBParaSite" id="RSKR_0001063750.1"/>
    </source>
</evidence>
<reference evidence="2" key="1">
    <citation type="submission" date="2016-11" db="UniProtKB">
        <authorList>
            <consortium name="WormBaseParasite"/>
        </authorList>
    </citation>
    <scope>IDENTIFICATION</scope>
    <source>
        <strain evidence="2">KR3021</strain>
    </source>
</reference>